<comment type="caution">
    <text evidence="4">The sequence shown here is derived from an EMBL/GenBank/DDBJ whole genome shotgun (WGS) entry which is preliminary data.</text>
</comment>
<dbReference type="GeneID" id="68875968"/>
<name>A0A2A7MDV3_9CLOT</name>
<dbReference type="HAMAP" id="MF_00095">
    <property type="entry name" value="SfsA"/>
    <property type="match status" value="1"/>
</dbReference>
<evidence type="ECO:0000313" key="4">
    <source>
        <dbReference type="EMBL" id="PEG29288.1"/>
    </source>
</evidence>
<dbReference type="Proteomes" id="UP000220840">
    <property type="component" value="Unassembled WGS sequence"/>
</dbReference>
<protein>
    <recommendedName>
        <fullName evidence="1">Sugar fermentation stimulation protein homolog</fullName>
    </recommendedName>
</protein>
<sequence length="227" mass="26389">MKYDNILQGRFISRPNRFIANVEINNKIEVCHVKNTGRCKELLIPEETTVFVQENDNPNRKTKYSLITVKKGDRLINMDSQVPNKVVYEWIKKGNLFNSPSLIKPEKKYDKSRFDLYVEEGSRKAFIEVKGVTLEEDGVVRFPDAPTERGVKHLKELCNCIDEGYEAYIIFVIQMKDVLYFEPNVRTHKEFGEVLREAKKHGVNILAVDCDVTENSIDIRDYVKVKI</sequence>
<evidence type="ECO:0000256" key="1">
    <source>
        <dbReference type="HAMAP-Rule" id="MF_00095"/>
    </source>
</evidence>
<dbReference type="RefSeq" id="WP_058293821.1">
    <property type="nucleotide sequence ID" value="NZ_CAKJVD010000014.1"/>
</dbReference>
<dbReference type="InterPro" id="IPR040452">
    <property type="entry name" value="SfsA_C"/>
</dbReference>
<dbReference type="AlphaFoldDB" id="A0A2A7MDV3"/>
<evidence type="ECO:0000259" key="3">
    <source>
        <dbReference type="Pfam" id="PF17746"/>
    </source>
</evidence>
<keyword evidence="5" id="KW-1185">Reference proteome</keyword>
<dbReference type="GO" id="GO:0003677">
    <property type="term" value="F:DNA binding"/>
    <property type="evidence" value="ECO:0007669"/>
    <property type="project" value="InterPro"/>
</dbReference>
<feature type="domain" description="Sugar fermentation stimulation protein C-terminal" evidence="2">
    <location>
        <begin position="81"/>
        <end position="215"/>
    </location>
</feature>
<dbReference type="Pfam" id="PF03749">
    <property type="entry name" value="SfsA"/>
    <property type="match status" value="1"/>
</dbReference>
<feature type="domain" description="SfsA N-terminal OB" evidence="3">
    <location>
        <begin position="12"/>
        <end position="77"/>
    </location>
</feature>
<reference evidence="4 5" key="1">
    <citation type="submission" date="2017-10" db="EMBL/GenBank/DDBJ databases">
        <title>Effective Description of Clostridium neonatale sp. nov. linked to necrotizing enterocolitis in neonates and a clarification of species assignable to the genus Clostridium (Prazmowski 1880) emend. Lawson and Rainey 2016.</title>
        <authorList>
            <person name="Bernard K."/>
            <person name="Burdz T."/>
            <person name="Wiebe D."/>
            <person name="Balcewich B."/>
            <person name="Alfa M."/>
            <person name="Bernier A.-M."/>
        </authorList>
    </citation>
    <scope>NUCLEOTIDE SEQUENCE [LARGE SCALE GENOMIC DNA]</scope>
    <source>
        <strain evidence="4 5">LCDC99A005</strain>
    </source>
</reference>
<dbReference type="Gene3D" id="3.40.1350.60">
    <property type="match status" value="1"/>
</dbReference>
<accession>A0A2A7MDV3</accession>
<dbReference type="Gene3D" id="2.40.50.580">
    <property type="match status" value="1"/>
</dbReference>
<proteinExistence type="inferred from homology"/>
<dbReference type="OrthoDB" id="9802365at2"/>
<organism evidence="4 5">
    <name type="scientific">Clostridium neonatale</name>
    <dbReference type="NCBI Taxonomy" id="137838"/>
    <lineage>
        <taxon>Bacteria</taxon>
        <taxon>Bacillati</taxon>
        <taxon>Bacillota</taxon>
        <taxon>Clostridia</taxon>
        <taxon>Eubacteriales</taxon>
        <taxon>Clostridiaceae</taxon>
        <taxon>Clostridium</taxon>
    </lineage>
</organism>
<evidence type="ECO:0000259" key="2">
    <source>
        <dbReference type="Pfam" id="PF03749"/>
    </source>
</evidence>
<comment type="similarity">
    <text evidence="1">Belongs to the SfsA family.</text>
</comment>
<dbReference type="EMBL" id="PDCJ01000004">
    <property type="protein sequence ID" value="PEG29288.1"/>
    <property type="molecule type" value="Genomic_DNA"/>
</dbReference>
<gene>
    <name evidence="1" type="primary">sfsA</name>
    <name evidence="4" type="ORF">CQ394_18130</name>
</gene>
<dbReference type="PANTHER" id="PTHR30545:SF2">
    <property type="entry name" value="SUGAR FERMENTATION STIMULATION PROTEIN A"/>
    <property type="match status" value="1"/>
</dbReference>
<dbReference type="STRING" id="137838.GCA_001458595_00892"/>
<dbReference type="PANTHER" id="PTHR30545">
    <property type="entry name" value="SUGAR FERMENTATION STIMULATION PROTEIN A"/>
    <property type="match status" value="1"/>
</dbReference>
<dbReference type="CDD" id="cd22359">
    <property type="entry name" value="SfsA-like_bacterial"/>
    <property type="match status" value="1"/>
</dbReference>
<evidence type="ECO:0000313" key="5">
    <source>
        <dbReference type="Proteomes" id="UP000220840"/>
    </source>
</evidence>
<dbReference type="Pfam" id="PF17746">
    <property type="entry name" value="SfsA_N"/>
    <property type="match status" value="1"/>
</dbReference>
<dbReference type="InterPro" id="IPR041465">
    <property type="entry name" value="SfsA_N"/>
</dbReference>
<dbReference type="InterPro" id="IPR005224">
    <property type="entry name" value="SfsA"/>
</dbReference>
<dbReference type="NCBIfam" id="TIGR00230">
    <property type="entry name" value="sfsA"/>
    <property type="match status" value="1"/>
</dbReference>